<dbReference type="Pfam" id="PF02545">
    <property type="entry name" value="Maf"/>
    <property type="match status" value="1"/>
</dbReference>
<evidence type="ECO:0000256" key="3">
    <source>
        <dbReference type="ARBA" id="ARBA00023080"/>
    </source>
</evidence>
<comment type="cofactor">
    <cofactor evidence="1 4">
        <name>a divalent metal cation</name>
        <dbReference type="ChEBI" id="CHEBI:60240"/>
    </cofactor>
</comment>
<evidence type="ECO:0000256" key="2">
    <source>
        <dbReference type="ARBA" id="ARBA00022801"/>
    </source>
</evidence>
<dbReference type="NCBIfam" id="TIGR00172">
    <property type="entry name" value="maf"/>
    <property type="match status" value="1"/>
</dbReference>
<dbReference type="AlphaFoldDB" id="A0A512L878"/>
<comment type="similarity">
    <text evidence="4">Belongs to the Maf family. YhdE subfamily.</text>
</comment>
<dbReference type="InterPro" id="IPR029001">
    <property type="entry name" value="ITPase-like_fam"/>
</dbReference>
<keyword evidence="3 4" id="KW-0546">Nucleotide metabolism</keyword>
<dbReference type="CDD" id="cd00555">
    <property type="entry name" value="Maf"/>
    <property type="match status" value="1"/>
</dbReference>
<reference evidence="5 6" key="1">
    <citation type="submission" date="2019-07" db="EMBL/GenBank/DDBJ databases">
        <title>Whole genome shotgun sequence of Thiobacillus plumbophilus NBRC 107929.</title>
        <authorList>
            <person name="Hosoyama A."/>
            <person name="Uohara A."/>
            <person name="Ohji S."/>
            <person name="Ichikawa N."/>
        </authorList>
    </citation>
    <scope>NUCLEOTIDE SEQUENCE [LARGE SCALE GENOMIC DNA]</scope>
    <source>
        <strain evidence="5 6">NBRC 107929</strain>
    </source>
</reference>
<keyword evidence="2 4" id="KW-0378">Hydrolase</keyword>
<dbReference type="GO" id="GO:0009117">
    <property type="term" value="P:nucleotide metabolic process"/>
    <property type="evidence" value="ECO:0007669"/>
    <property type="project" value="UniProtKB-KW"/>
</dbReference>
<accession>A0A512L878</accession>
<comment type="catalytic activity">
    <reaction evidence="4">
        <text>UTP + H2O = UMP + diphosphate + H(+)</text>
        <dbReference type="Rhea" id="RHEA:29395"/>
        <dbReference type="ChEBI" id="CHEBI:15377"/>
        <dbReference type="ChEBI" id="CHEBI:15378"/>
        <dbReference type="ChEBI" id="CHEBI:33019"/>
        <dbReference type="ChEBI" id="CHEBI:46398"/>
        <dbReference type="ChEBI" id="CHEBI:57865"/>
        <dbReference type="EC" id="3.6.1.9"/>
    </reaction>
</comment>
<proteinExistence type="inferred from homology"/>
<comment type="caution">
    <text evidence="5">The sequence shown here is derived from an EMBL/GenBank/DDBJ whole genome shotgun (WGS) entry which is preliminary data.</text>
</comment>
<dbReference type="HAMAP" id="MF_00528">
    <property type="entry name" value="Maf"/>
    <property type="match status" value="1"/>
</dbReference>
<sequence>MAHTDPRIYLASRSPRRRELLRQIGVRHEVLLLRESGDRLDVDETPQPGEPPQEYALRIARGKATAGWQCVMERHIPRYPVLGADTTVTVDGEILGKPLGLDAAIAMLAKLAGRSHQVMTAVALACETRCEVLLSTSTVRFKPLSERAIHTYASSGEPFDKAGGYAIQGRAATFIEHLEGSYSGVMGLPLYETAQLLERYNMKLFE</sequence>
<evidence type="ECO:0000256" key="4">
    <source>
        <dbReference type="HAMAP-Rule" id="MF_00528"/>
    </source>
</evidence>
<evidence type="ECO:0000256" key="1">
    <source>
        <dbReference type="ARBA" id="ARBA00001968"/>
    </source>
</evidence>
<dbReference type="PANTHER" id="PTHR43213">
    <property type="entry name" value="BIFUNCTIONAL DTTP/UTP PYROPHOSPHATASE/METHYLTRANSFERASE PROTEIN-RELATED"/>
    <property type="match status" value="1"/>
</dbReference>
<dbReference type="GO" id="GO:0036218">
    <property type="term" value="F:dTTP diphosphatase activity"/>
    <property type="evidence" value="ECO:0007669"/>
    <property type="project" value="RHEA"/>
</dbReference>
<dbReference type="GO" id="GO:0005737">
    <property type="term" value="C:cytoplasm"/>
    <property type="evidence" value="ECO:0007669"/>
    <property type="project" value="UniProtKB-SubCell"/>
</dbReference>
<feature type="site" description="Important for substrate specificity" evidence="4">
    <location>
        <position position="86"/>
    </location>
</feature>
<comment type="catalytic activity">
    <reaction evidence="4">
        <text>dTTP + H2O = dTMP + diphosphate + H(+)</text>
        <dbReference type="Rhea" id="RHEA:28534"/>
        <dbReference type="ChEBI" id="CHEBI:15377"/>
        <dbReference type="ChEBI" id="CHEBI:15378"/>
        <dbReference type="ChEBI" id="CHEBI:33019"/>
        <dbReference type="ChEBI" id="CHEBI:37568"/>
        <dbReference type="ChEBI" id="CHEBI:63528"/>
        <dbReference type="EC" id="3.6.1.9"/>
    </reaction>
</comment>
<dbReference type="EMBL" id="BKAD01000017">
    <property type="protein sequence ID" value="GEP30680.1"/>
    <property type="molecule type" value="Genomic_DNA"/>
</dbReference>
<keyword evidence="6" id="KW-1185">Reference proteome</keyword>
<gene>
    <name evidence="5" type="ORF">TPL01_18180</name>
</gene>
<evidence type="ECO:0000313" key="6">
    <source>
        <dbReference type="Proteomes" id="UP000321337"/>
    </source>
</evidence>
<dbReference type="EC" id="3.6.1.9" evidence="4"/>
<dbReference type="PANTHER" id="PTHR43213:SF5">
    <property type="entry name" value="BIFUNCTIONAL DTTP_UTP PYROPHOSPHATASE_METHYLTRANSFERASE PROTEIN-RELATED"/>
    <property type="match status" value="1"/>
</dbReference>
<dbReference type="GO" id="GO:0036221">
    <property type="term" value="F:UTP diphosphatase activity"/>
    <property type="evidence" value="ECO:0007669"/>
    <property type="project" value="RHEA"/>
</dbReference>
<dbReference type="PIRSF" id="PIRSF006305">
    <property type="entry name" value="Maf"/>
    <property type="match status" value="1"/>
</dbReference>
<feature type="active site" description="Proton acceptor" evidence="4">
    <location>
        <position position="85"/>
    </location>
</feature>
<comment type="caution">
    <text evidence="4">Lacks conserved residue(s) required for the propagation of feature annotation.</text>
</comment>
<dbReference type="OrthoDB" id="9807767at2"/>
<dbReference type="SUPFAM" id="SSF52972">
    <property type="entry name" value="ITPase-like"/>
    <property type="match status" value="1"/>
</dbReference>
<comment type="subcellular location">
    <subcellularLocation>
        <location evidence="4">Cytoplasm</location>
    </subcellularLocation>
</comment>
<comment type="function">
    <text evidence="4">Nucleoside triphosphate pyrophosphatase that hydrolyzes dTTP and UTP. May have a dual role in cell division arrest and in preventing the incorporation of modified nucleotides into cellular nucleic acids.</text>
</comment>
<dbReference type="Proteomes" id="UP000321337">
    <property type="component" value="Unassembled WGS sequence"/>
</dbReference>
<organism evidence="5 6">
    <name type="scientific">Sulfuriferula plumbiphila</name>
    <dbReference type="NCBI Taxonomy" id="171865"/>
    <lineage>
        <taxon>Bacteria</taxon>
        <taxon>Pseudomonadati</taxon>
        <taxon>Pseudomonadota</taxon>
        <taxon>Betaproteobacteria</taxon>
        <taxon>Nitrosomonadales</taxon>
        <taxon>Sulfuricellaceae</taxon>
        <taxon>Sulfuriferula</taxon>
    </lineage>
</organism>
<dbReference type="RefSeq" id="WP_147072975.1">
    <property type="nucleotide sequence ID" value="NZ_AP021884.1"/>
</dbReference>
<keyword evidence="4" id="KW-0963">Cytoplasm</keyword>
<dbReference type="InterPro" id="IPR003697">
    <property type="entry name" value="Maf-like"/>
</dbReference>
<evidence type="ECO:0000313" key="5">
    <source>
        <dbReference type="EMBL" id="GEP30680.1"/>
    </source>
</evidence>
<protein>
    <recommendedName>
        <fullName evidence="4">dTTP/UTP pyrophosphatase</fullName>
        <shortName evidence="4">dTTPase/UTPase</shortName>
        <ecNumber evidence="4">3.6.1.9</ecNumber>
    </recommendedName>
    <alternativeName>
        <fullName evidence="4">Nucleoside triphosphate pyrophosphatase</fullName>
    </alternativeName>
    <alternativeName>
        <fullName evidence="4">Nucleotide pyrophosphatase</fullName>
        <shortName evidence="4">Nucleotide PPase</shortName>
    </alternativeName>
</protein>
<feature type="site" description="Important for substrate specificity" evidence="4">
    <location>
        <position position="168"/>
    </location>
</feature>
<name>A0A512L878_9PROT</name>
<dbReference type="Gene3D" id="3.90.950.10">
    <property type="match status" value="1"/>
</dbReference>
<feature type="site" description="Important for substrate specificity" evidence="4">
    <location>
        <position position="16"/>
    </location>
</feature>